<dbReference type="FunCoup" id="B3MQS3">
    <property type="interactions" value="3"/>
</dbReference>
<reference evidence="2 3" key="1">
    <citation type="journal article" date="2007" name="Nature">
        <title>Evolution of genes and genomes on the Drosophila phylogeny.</title>
        <authorList>
            <consortium name="Drosophila 12 Genomes Consortium"/>
            <person name="Clark A.G."/>
            <person name="Eisen M.B."/>
            <person name="Smith D.R."/>
            <person name="Bergman C.M."/>
            <person name="Oliver B."/>
            <person name="Markow T.A."/>
            <person name="Kaufman T.C."/>
            <person name="Kellis M."/>
            <person name="Gelbart W."/>
            <person name="Iyer V.N."/>
            <person name="Pollard D.A."/>
            <person name="Sackton T.B."/>
            <person name="Larracuente A.M."/>
            <person name="Singh N.D."/>
            <person name="Abad J.P."/>
            <person name="Abt D.N."/>
            <person name="Adryan B."/>
            <person name="Aguade M."/>
            <person name="Akashi H."/>
            <person name="Anderson W.W."/>
            <person name="Aquadro C.F."/>
            <person name="Ardell D.H."/>
            <person name="Arguello R."/>
            <person name="Artieri C.G."/>
            <person name="Barbash D.A."/>
            <person name="Barker D."/>
            <person name="Barsanti P."/>
            <person name="Batterham P."/>
            <person name="Batzoglou S."/>
            <person name="Begun D."/>
            <person name="Bhutkar A."/>
            <person name="Blanco E."/>
            <person name="Bosak S.A."/>
            <person name="Bradley R.K."/>
            <person name="Brand A.D."/>
            <person name="Brent M.R."/>
            <person name="Brooks A.N."/>
            <person name="Brown R.H."/>
            <person name="Butlin R.K."/>
            <person name="Caggese C."/>
            <person name="Calvi B.R."/>
            <person name="Bernardo de Carvalho A."/>
            <person name="Caspi A."/>
            <person name="Castrezana S."/>
            <person name="Celniker S.E."/>
            <person name="Chang J.L."/>
            <person name="Chapple C."/>
            <person name="Chatterji S."/>
            <person name="Chinwalla A."/>
            <person name="Civetta A."/>
            <person name="Clifton S.W."/>
            <person name="Comeron J.M."/>
            <person name="Costello J.C."/>
            <person name="Coyne J.A."/>
            <person name="Daub J."/>
            <person name="David R.G."/>
            <person name="Delcher A.L."/>
            <person name="Delehaunty K."/>
            <person name="Do C.B."/>
            <person name="Ebling H."/>
            <person name="Edwards K."/>
            <person name="Eickbush T."/>
            <person name="Evans J.D."/>
            <person name="Filipski A."/>
            <person name="Findeiss S."/>
            <person name="Freyhult E."/>
            <person name="Fulton L."/>
            <person name="Fulton R."/>
            <person name="Garcia A.C."/>
            <person name="Gardiner A."/>
            <person name="Garfield D.A."/>
            <person name="Garvin B.E."/>
            <person name="Gibson G."/>
            <person name="Gilbert D."/>
            <person name="Gnerre S."/>
            <person name="Godfrey J."/>
            <person name="Good R."/>
            <person name="Gotea V."/>
            <person name="Gravely B."/>
            <person name="Greenberg A.J."/>
            <person name="Griffiths-Jones S."/>
            <person name="Gross S."/>
            <person name="Guigo R."/>
            <person name="Gustafson E.A."/>
            <person name="Haerty W."/>
            <person name="Hahn M.W."/>
            <person name="Halligan D.L."/>
            <person name="Halpern A.L."/>
            <person name="Halter G.M."/>
            <person name="Han M.V."/>
            <person name="Heger A."/>
            <person name="Hillier L."/>
            <person name="Hinrichs A.S."/>
            <person name="Holmes I."/>
            <person name="Hoskins R.A."/>
            <person name="Hubisz M.J."/>
            <person name="Hultmark D."/>
            <person name="Huntley M.A."/>
            <person name="Jaffe D.B."/>
            <person name="Jagadeeshan S."/>
            <person name="Jeck W.R."/>
            <person name="Johnson J."/>
            <person name="Jones C.D."/>
            <person name="Jordan W.C."/>
            <person name="Karpen G.H."/>
            <person name="Kataoka E."/>
            <person name="Keightley P.D."/>
            <person name="Kheradpour P."/>
            <person name="Kirkness E.F."/>
            <person name="Koerich L.B."/>
            <person name="Kristiansen K."/>
            <person name="Kudrna D."/>
            <person name="Kulathinal R.J."/>
            <person name="Kumar S."/>
            <person name="Kwok R."/>
            <person name="Lander E."/>
            <person name="Langley C.H."/>
            <person name="Lapoint R."/>
            <person name="Lazzaro B.P."/>
            <person name="Lee S.J."/>
            <person name="Levesque L."/>
            <person name="Li R."/>
            <person name="Lin C.F."/>
            <person name="Lin M.F."/>
            <person name="Lindblad-Toh K."/>
            <person name="Llopart A."/>
            <person name="Long M."/>
            <person name="Low L."/>
            <person name="Lozovsky E."/>
            <person name="Lu J."/>
            <person name="Luo M."/>
            <person name="Machado C.A."/>
            <person name="Makalowski W."/>
            <person name="Marzo M."/>
            <person name="Matsuda M."/>
            <person name="Matzkin L."/>
            <person name="McAllister B."/>
            <person name="McBride C.S."/>
            <person name="McKernan B."/>
            <person name="McKernan K."/>
            <person name="Mendez-Lago M."/>
            <person name="Minx P."/>
            <person name="Mollenhauer M.U."/>
            <person name="Montooth K."/>
            <person name="Mount S.M."/>
            <person name="Mu X."/>
            <person name="Myers E."/>
            <person name="Negre B."/>
            <person name="Newfeld S."/>
            <person name="Nielsen R."/>
            <person name="Noor M.A."/>
            <person name="O'Grady P."/>
            <person name="Pachter L."/>
            <person name="Papaceit M."/>
            <person name="Parisi M.J."/>
            <person name="Parisi M."/>
            <person name="Parts L."/>
            <person name="Pedersen J.S."/>
            <person name="Pesole G."/>
            <person name="Phillippy A.M."/>
            <person name="Ponting C.P."/>
            <person name="Pop M."/>
            <person name="Porcelli D."/>
            <person name="Powell J.R."/>
            <person name="Prohaska S."/>
            <person name="Pruitt K."/>
            <person name="Puig M."/>
            <person name="Quesneville H."/>
            <person name="Ram K.R."/>
            <person name="Rand D."/>
            <person name="Rasmussen M.D."/>
            <person name="Reed L.K."/>
            <person name="Reenan R."/>
            <person name="Reily A."/>
            <person name="Remington K.A."/>
            <person name="Rieger T.T."/>
            <person name="Ritchie M.G."/>
            <person name="Robin C."/>
            <person name="Rogers Y.H."/>
            <person name="Rohde C."/>
            <person name="Rozas J."/>
            <person name="Rubenfield M.J."/>
            <person name="Ruiz A."/>
            <person name="Russo S."/>
            <person name="Salzberg S.L."/>
            <person name="Sanchez-Gracia A."/>
            <person name="Saranga D.J."/>
            <person name="Sato H."/>
            <person name="Schaeffer S.W."/>
            <person name="Schatz M.C."/>
            <person name="Schlenke T."/>
            <person name="Schwartz R."/>
            <person name="Segarra C."/>
            <person name="Singh R.S."/>
            <person name="Sirot L."/>
            <person name="Sirota M."/>
            <person name="Sisneros N.B."/>
            <person name="Smith C.D."/>
            <person name="Smith T.F."/>
            <person name="Spieth J."/>
            <person name="Stage D.E."/>
            <person name="Stark A."/>
            <person name="Stephan W."/>
            <person name="Strausberg R.L."/>
            <person name="Strempel S."/>
            <person name="Sturgill D."/>
            <person name="Sutton G."/>
            <person name="Sutton G.G."/>
            <person name="Tao W."/>
            <person name="Teichmann S."/>
            <person name="Tobari Y.N."/>
            <person name="Tomimura Y."/>
            <person name="Tsolas J.M."/>
            <person name="Valente V.L."/>
            <person name="Venter E."/>
            <person name="Venter J.C."/>
            <person name="Vicario S."/>
            <person name="Vieira F.G."/>
            <person name="Vilella A.J."/>
            <person name="Villasante A."/>
            <person name="Walenz B."/>
            <person name="Wang J."/>
            <person name="Wasserman M."/>
            <person name="Watts T."/>
            <person name="Wilson D."/>
            <person name="Wilson R.K."/>
            <person name="Wing R.A."/>
            <person name="Wolfner M.F."/>
            <person name="Wong A."/>
            <person name="Wong G.K."/>
            <person name="Wu C.I."/>
            <person name="Wu G."/>
            <person name="Yamamoto D."/>
            <person name="Yang H.P."/>
            <person name="Yang S.P."/>
            <person name="Yorke J.A."/>
            <person name="Yoshida K."/>
            <person name="Zdobnov E."/>
            <person name="Zhang P."/>
            <person name="Zhang Y."/>
            <person name="Zimin A.V."/>
            <person name="Baldwin J."/>
            <person name="Abdouelleil A."/>
            <person name="Abdulkadir J."/>
            <person name="Abebe A."/>
            <person name="Abera B."/>
            <person name="Abreu J."/>
            <person name="Acer S.C."/>
            <person name="Aftuck L."/>
            <person name="Alexander A."/>
            <person name="An P."/>
            <person name="Anderson E."/>
            <person name="Anderson S."/>
            <person name="Arachi H."/>
            <person name="Azer M."/>
            <person name="Bachantsang P."/>
            <person name="Barry A."/>
            <person name="Bayul T."/>
            <person name="Berlin A."/>
            <person name="Bessette D."/>
            <person name="Bloom T."/>
            <person name="Blye J."/>
            <person name="Boguslavskiy L."/>
            <person name="Bonnet C."/>
            <person name="Boukhgalter B."/>
            <person name="Bourzgui I."/>
            <person name="Brown A."/>
            <person name="Cahill P."/>
            <person name="Channer S."/>
            <person name="Cheshatsang Y."/>
            <person name="Chuda L."/>
            <person name="Citroen M."/>
            <person name="Collymore A."/>
            <person name="Cooke P."/>
            <person name="Costello M."/>
            <person name="D'Aco K."/>
            <person name="Daza R."/>
            <person name="De Haan G."/>
            <person name="DeGray S."/>
            <person name="DeMaso C."/>
            <person name="Dhargay N."/>
            <person name="Dooley K."/>
            <person name="Dooley E."/>
            <person name="Doricent M."/>
            <person name="Dorje P."/>
            <person name="Dorjee K."/>
            <person name="Dupes A."/>
            <person name="Elong R."/>
            <person name="Falk J."/>
            <person name="Farina A."/>
            <person name="Faro S."/>
            <person name="Ferguson D."/>
            <person name="Fisher S."/>
            <person name="Foley C.D."/>
            <person name="Franke A."/>
            <person name="Friedrich D."/>
            <person name="Gadbois L."/>
            <person name="Gearin G."/>
            <person name="Gearin C.R."/>
            <person name="Giannoukos G."/>
            <person name="Goode T."/>
            <person name="Graham J."/>
            <person name="Grandbois E."/>
            <person name="Grewal S."/>
            <person name="Gyaltsen K."/>
            <person name="Hafez N."/>
            <person name="Hagos B."/>
            <person name="Hall J."/>
            <person name="Henson C."/>
            <person name="Hollinger A."/>
            <person name="Honan T."/>
            <person name="Huard M.D."/>
            <person name="Hughes L."/>
            <person name="Hurhula B."/>
            <person name="Husby M.E."/>
            <person name="Kamat A."/>
            <person name="Kanga B."/>
            <person name="Kashin S."/>
            <person name="Khazanovich D."/>
            <person name="Kisner P."/>
            <person name="Lance K."/>
            <person name="Lara M."/>
            <person name="Lee W."/>
            <person name="Lennon N."/>
            <person name="Letendre F."/>
            <person name="LeVine R."/>
            <person name="Lipovsky A."/>
            <person name="Liu X."/>
            <person name="Liu J."/>
            <person name="Liu S."/>
            <person name="Lokyitsang T."/>
            <person name="Lokyitsang Y."/>
            <person name="Lubonja R."/>
            <person name="Lui A."/>
            <person name="MacDonald P."/>
            <person name="Magnisalis V."/>
            <person name="Maru K."/>
            <person name="Matthews C."/>
            <person name="McCusker W."/>
            <person name="McDonough S."/>
            <person name="Mehta T."/>
            <person name="Meldrim J."/>
            <person name="Meneus L."/>
            <person name="Mihai O."/>
            <person name="Mihalev A."/>
            <person name="Mihova T."/>
            <person name="Mittelman R."/>
            <person name="Mlenga V."/>
            <person name="Montmayeur A."/>
            <person name="Mulrain L."/>
            <person name="Navidi A."/>
            <person name="Naylor J."/>
            <person name="Negash T."/>
            <person name="Nguyen T."/>
            <person name="Nguyen N."/>
            <person name="Nicol R."/>
            <person name="Norbu C."/>
            <person name="Norbu N."/>
            <person name="Novod N."/>
            <person name="O'Neill B."/>
            <person name="Osman S."/>
            <person name="Markiewicz E."/>
            <person name="Oyono O.L."/>
            <person name="Patti C."/>
            <person name="Phunkhang P."/>
            <person name="Pierre F."/>
            <person name="Priest M."/>
            <person name="Raghuraman S."/>
            <person name="Rege F."/>
            <person name="Reyes R."/>
            <person name="Rise C."/>
            <person name="Rogov P."/>
            <person name="Ross K."/>
            <person name="Ryan E."/>
            <person name="Settipalli S."/>
            <person name="Shea T."/>
            <person name="Sherpa N."/>
            <person name="Shi L."/>
            <person name="Shih D."/>
            <person name="Sparrow T."/>
            <person name="Spaulding J."/>
            <person name="Stalker J."/>
            <person name="Stange-Thomann N."/>
            <person name="Stavropoulos S."/>
            <person name="Stone C."/>
            <person name="Strader C."/>
            <person name="Tesfaye S."/>
            <person name="Thomson T."/>
            <person name="Thoulutsang Y."/>
            <person name="Thoulutsang D."/>
            <person name="Topham K."/>
            <person name="Topping I."/>
            <person name="Tsamla T."/>
            <person name="Vassiliev H."/>
            <person name="Vo A."/>
            <person name="Wangchuk T."/>
            <person name="Wangdi T."/>
            <person name="Weiand M."/>
            <person name="Wilkinson J."/>
            <person name="Wilson A."/>
            <person name="Yadav S."/>
            <person name="Young G."/>
            <person name="Yu Q."/>
            <person name="Zembek L."/>
            <person name="Zhong D."/>
            <person name="Zimmer A."/>
            <person name="Zwirko Z."/>
            <person name="Jaffe D.B."/>
            <person name="Alvarez P."/>
            <person name="Brockman W."/>
            <person name="Butler J."/>
            <person name="Chin C."/>
            <person name="Gnerre S."/>
            <person name="Grabherr M."/>
            <person name="Kleber M."/>
            <person name="Mauceli E."/>
            <person name="MacCallum I."/>
        </authorList>
    </citation>
    <scope>NUCLEOTIDE SEQUENCE [LARGE SCALE GENOMIC DNA]</scope>
    <source>
        <strain evidence="3">Tucson 14024-0371.13</strain>
    </source>
</reference>
<organism evidence="2 3">
    <name type="scientific">Drosophila ananassae</name>
    <name type="common">Fruit fly</name>
    <dbReference type="NCBI Taxonomy" id="7217"/>
    <lineage>
        <taxon>Eukaryota</taxon>
        <taxon>Metazoa</taxon>
        <taxon>Ecdysozoa</taxon>
        <taxon>Arthropoda</taxon>
        <taxon>Hexapoda</taxon>
        <taxon>Insecta</taxon>
        <taxon>Pterygota</taxon>
        <taxon>Neoptera</taxon>
        <taxon>Endopterygota</taxon>
        <taxon>Diptera</taxon>
        <taxon>Brachycera</taxon>
        <taxon>Muscomorpha</taxon>
        <taxon>Ephydroidea</taxon>
        <taxon>Drosophilidae</taxon>
        <taxon>Drosophila</taxon>
        <taxon>Sophophora</taxon>
    </lineage>
</organism>
<dbReference type="GeneID" id="6503828"/>
<sequence>MQRPPKSLIVDCLRRPHLSLQSVIRGWRSLRRTFASDSFSDRGGQGGGSGRGYDRGAGGSGGAPRASATSIVSGDPSTRYYTRGNVGALERRINREDNMWRERGYVDTKWLNPRDPAAYRPNFRPTEPVSLRKQFMRSPDEISREVMGRDWERAVKDYRRSVLTSGNAALRTPLGEGGVYSGSDSDRDSDRDGGRAGASGRGVRERPRKTWMLADHTLQHMQQRMTKQIKREQDRQLTVWQQRQMMLQQEEKEQMENPQRLQWARTPDTSHDQ</sequence>
<accession>B3MQS3</accession>
<protein>
    <submittedName>
        <fullName evidence="2">Uncharacterized protein</fullName>
    </submittedName>
</protein>
<evidence type="ECO:0000313" key="3">
    <source>
        <dbReference type="Proteomes" id="UP000007801"/>
    </source>
</evidence>
<evidence type="ECO:0000256" key="1">
    <source>
        <dbReference type="SAM" id="MobiDB-lite"/>
    </source>
</evidence>
<dbReference type="Proteomes" id="UP000007801">
    <property type="component" value="Unassembled WGS sequence"/>
</dbReference>
<dbReference type="KEGG" id="dan:6503828"/>
<dbReference type="AlphaFoldDB" id="B3MQS3"/>
<dbReference type="HOGENOM" id="CLU_1020362_0_0_1"/>
<dbReference type="InParanoid" id="B3MQS3"/>
<dbReference type="STRING" id="7217.B3MQS3"/>
<dbReference type="eggNOG" id="ENOG502T97X">
    <property type="taxonomic scope" value="Eukaryota"/>
</dbReference>
<feature type="region of interest" description="Disordered" evidence="1">
    <location>
        <begin position="37"/>
        <end position="79"/>
    </location>
</feature>
<keyword evidence="3" id="KW-1185">Reference proteome</keyword>
<name>B3MQS3_DROAN</name>
<dbReference type="OMA" id="TRYYTRG"/>
<gene>
    <name evidence="2" type="primary">Dana\GF21142</name>
    <name evidence="2" type="synonym">dana_GLEANR_4367</name>
    <name evidence="2" type="ORF">GF21142</name>
</gene>
<proteinExistence type="predicted"/>
<dbReference type="SMR" id="B3MQS3"/>
<dbReference type="EMBL" id="CH902622">
    <property type="protein sequence ID" value="EDV34128.1"/>
    <property type="molecule type" value="Genomic_DNA"/>
</dbReference>
<feature type="region of interest" description="Disordered" evidence="1">
    <location>
        <begin position="169"/>
        <end position="209"/>
    </location>
</feature>
<feature type="compositionally biased region" description="Basic and acidic residues" evidence="1">
    <location>
        <begin position="184"/>
        <end position="194"/>
    </location>
</feature>
<feature type="region of interest" description="Disordered" evidence="1">
    <location>
        <begin position="248"/>
        <end position="273"/>
    </location>
</feature>
<feature type="compositionally biased region" description="Gly residues" evidence="1">
    <location>
        <begin position="43"/>
        <end position="62"/>
    </location>
</feature>
<evidence type="ECO:0000313" key="2">
    <source>
        <dbReference type="EMBL" id="EDV34128.1"/>
    </source>
</evidence>
<dbReference type="OrthoDB" id="7883913at2759"/>